<proteinExistence type="predicted"/>
<gene>
    <name evidence="1" type="ORF">TCMB3V08_LOCUS9778</name>
</gene>
<dbReference type="EMBL" id="OE185294">
    <property type="protein sequence ID" value="CAD7577224.1"/>
    <property type="molecule type" value="Genomic_DNA"/>
</dbReference>
<organism evidence="1">
    <name type="scientific">Timema californicum</name>
    <name type="common">California timema</name>
    <name type="synonym">Walking stick</name>
    <dbReference type="NCBI Taxonomy" id="61474"/>
    <lineage>
        <taxon>Eukaryota</taxon>
        <taxon>Metazoa</taxon>
        <taxon>Ecdysozoa</taxon>
        <taxon>Arthropoda</taxon>
        <taxon>Hexapoda</taxon>
        <taxon>Insecta</taxon>
        <taxon>Pterygota</taxon>
        <taxon>Neoptera</taxon>
        <taxon>Polyneoptera</taxon>
        <taxon>Phasmatodea</taxon>
        <taxon>Timematodea</taxon>
        <taxon>Timematoidea</taxon>
        <taxon>Timematidae</taxon>
        <taxon>Timema</taxon>
    </lineage>
</organism>
<protein>
    <submittedName>
        <fullName evidence="1">(California timema) hypothetical protein</fullName>
    </submittedName>
</protein>
<reference evidence="1" key="1">
    <citation type="submission" date="2020-11" db="EMBL/GenBank/DDBJ databases">
        <authorList>
            <person name="Tran Van P."/>
        </authorList>
    </citation>
    <scope>NUCLEOTIDE SEQUENCE</scope>
</reference>
<name>A0A7R9JDC4_TIMCA</name>
<dbReference type="AlphaFoldDB" id="A0A7R9JDC4"/>
<evidence type="ECO:0000313" key="1">
    <source>
        <dbReference type="EMBL" id="CAD7577224.1"/>
    </source>
</evidence>
<accession>A0A7R9JDC4</accession>
<sequence>MFLAAVESPGPLCTVVVSDRVSRALGKSPTRSPVNLPRYIPPLVHSFPHQGVWQSPHTSHQIKPTDTHKQKIGMECGGVEEECGGVEEEDLWTCWQARDPCQVELGPLEVSSPMNDYDSYIIHHTLTVLLRDNILPIMHPAATPWMKISSFILTPPLPLLADGLHLRGGERGRESRNQVVRLGKFSPQTCPLFTKIINQTPSTQSAYEEPPMMAFFQELALSNKKFV</sequence>